<comment type="caution">
    <text evidence="3">The sequence shown here is derived from an EMBL/GenBank/DDBJ whole genome shotgun (WGS) entry which is preliminary data.</text>
</comment>
<name>A0A9W6UF28_9STRA</name>
<evidence type="ECO:0000313" key="4">
    <source>
        <dbReference type="Proteomes" id="UP001165083"/>
    </source>
</evidence>
<accession>A0A9W6UF28</accession>
<dbReference type="EMBL" id="BSXW01000904">
    <property type="protein sequence ID" value="GMF31401.1"/>
    <property type="molecule type" value="Genomic_DNA"/>
</dbReference>
<proteinExistence type="predicted"/>
<feature type="region of interest" description="Disordered" evidence="2">
    <location>
        <begin position="1"/>
        <end position="25"/>
    </location>
</feature>
<dbReference type="OrthoDB" id="128409at2759"/>
<protein>
    <submittedName>
        <fullName evidence="3">Unnamed protein product</fullName>
    </submittedName>
</protein>
<evidence type="ECO:0000256" key="2">
    <source>
        <dbReference type="SAM" id="MobiDB-lite"/>
    </source>
</evidence>
<dbReference type="Proteomes" id="UP001165083">
    <property type="component" value="Unassembled WGS sequence"/>
</dbReference>
<sequence>MQASKKINDAAHAPEKQAKATAKLADKQAKEVAKLADKGAKEAAKKAKEAATKAAKDAKAAAAKAKKEAAALLKEDNRYNRWLAARETPETVYSKLGLLKMGKEAESNPNFSLFTEYAKIYSARYPDKAGEVEAFLNKVKAILGKAEEYP</sequence>
<organism evidence="3 4">
    <name type="scientific">Phytophthora lilii</name>
    <dbReference type="NCBI Taxonomy" id="2077276"/>
    <lineage>
        <taxon>Eukaryota</taxon>
        <taxon>Sar</taxon>
        <taxon>Stramenopiles</taxon>
        <taxon>Oomycota</taxon>
        <taxon>Peronosporomycetes</taxon>
        <taxon>Peronosporales</taxon>
        <taxon>Peronosporaceae</taxon>
        <taxon>Phytophthora</taxon>
    </lineage>
</organism>
<reference evidence="3" key="1">
    <citation type="submission" date="2023-04" db="EMBL/GenBank/DDBJ databases">
        <title>Phytophthora lilii NBRC 32176.</title>
        <authorList>
            <person name="Ichikawa N."/>
            <person name="Sato H."/>
            <person name="Tonouchi N."/>
        </authorList>
    </citation>
    <scope>NUCLEOTIDE SEQUENCE</scope>
    <source>
        <strain evidence="3">NBRC 32176</strain>
    </source>
</reference>
<dbReference type="AlphaFoldDB" id="A0A9W6UF28"/>
<keyword evidence="4" id="KW-1185">Reference proteome</keyword>
<keyword evidence="1" id="KW-0175">Coiled coil</keyword>
<evidence type="ECO:0000256" key="1">
    <source>
        <dbReference type="SAM" id="Coils"/>
    </source>
</evidence>
<evidence type="ECO:0000313" key="3">
    <source>
        <dbReference type="EMBL" id="GMF31401.1"/>
    </source>
</evidence>
<feature type="coiled-coil region" evidence="1">
    <location>
        <begin position="41"/>
        <end position="75"/>
    </location>
</feature>
<gene>
    <name evidence="3" type="ORF">Plil01_001342400</name>
</gene>